<feature type="region of interest" description="Disordered" evidence="1">
    <location>
        <begin position="1"/>
        <end position="66"/>
    </location>
</feature>
<accession>A0A2R8ANT9</accession>
<dbReference type="EMBL" id="OMOJ01000001">
    <property type="protein sequence ID" value="SPF77640.1"/>
    <property type="molecule type" value="Genomic_DNA"/>
</dbReference>
<protein>
    <submittedName>
        <fullName evidence="2">Uncharacterized protein</fullName>
    </submittedName>
</protein>
<name>A0A2R8ANT9_9RHOB</name>
<sequence>MFGKKTRFTQSAIKASAMQPAPTMPWSAKRTAQHVGDSTEISEIRQNRRGGANNAEAKRRLGFRLA</sequence>
<evidence type="ECO:0000313" key="3">
    <source>
        <dbReference type="Proteomes" id="UP000244904"/>
    </source>
</evidence>
<organism evidence="2 3">
    <name type="scientific">Pseudoprimorskyibacter insulae</name>
    <dbReference type="NCBI Taxonomy" id="1695997"/>
    <lineage>
        <taxon>Bacteria</taxon>
        <taxon>Pseudomonadati</taxon>
        <taxon>Pseudomonadota</taxon>
        <taxon>Alphaproteobacteria</taxon>
        <taxon>Rhodobacterales</taxon>
        <taxon>Paracoccaceae</taxon>
        <taxon>Pseudoprimorskyibacter</taxon>
    </lineage>
</organism>
<evidence type="ECO:0000256" key="1">
    <source>
        <dbReference type="SAM" id="MobiDB-lite"/>
    </source>
</evidence>
<evidence type="ECO:0000313" key="2">
    <source>
        <dbReference type="EMBL" id="SPF77640.1"/>
    </source>
</evidence>
<dbReference type="RefSeq" id="WP_108884344.1">
    <property type="nucleotide sequence ID" value="NZ_OMOJ01000001.1"/>
</dbReference>
<reference evidence="3" key="1">
    <citation type="submission" date="2018-03" db="EMBL/GenBank/DDBJ databases">
        <authorList>
            <person name="Rodrigo-Torres L."/>
            <person name="Arahal R. D."/>
            <person name="Lucena T."/>
        </authorList>
    </citation>
    <scope>NUCLEOTIDE SEQUENCE [LARGE SCALE GENOMIC DNA]</scope>
    <source>
        <strain evidence="3">CECT 8871</strain>
    </source>
</reference>
<gene>
    <name evidence="2" type="ORF">PRI8871_00224</name>
</gene>
<dbReference type="Proteomes" id="UP000244904">
    <property type="component" value="Unassembled WGS sequence"/>
</dbReference>
<proteinExistence type="predicted"/>
<keyword evidence="3" id="KW-1185">Reference proteome</keyword>
<dbReference type="AlphaFoldDB" id="A0A2R8ANT9"/>